<gene>
    <name evidence="9" type="ORF">Q3C12_07250</name>
</gene>
<dbReference type="Proteomes" id="UP001168883">
    <property type="component" value="Unassembled WGS sequence"/>
</dbReference>
<comment type="caution">
    <text evidence="9">The sequence shown here is derived from an EMBL/GenBank/DDBJ whole genome shotgun (WGS) entry which is preliminary data.</text>
</comment>
<dbReference type="NCBIfam" id="NF033068">
    <property type="entry name" value="APH_3p"/>
    <property type="match status" value="1"/>
</dbReference>
<evidence type="ECO:0000256" key="3">
    <source>
        <dbReference type="ARBA" id="ARBA00022741"/>
    </source>
</evidence>
<protein>
    <submittedName>
        <fullName evidence="9">Aminoglycoside 3'-phosphotransferase</fullName>
    </submittedName>
</protein>
<evidence type="ECO:0000256" key="1">
    <source>
        <dbReference type="ARBA" id="ARBA00006219"/>
    </source>
</evidence>
<comment type="similarity">
    <text evidence="1 7">Belongs to the aminoglycoside phosphotransferase family.</text>
</comment>
<dbReference type="Gene3D" id="3.90.1200.10">
    <property type="match status" value="1"/>
</dbReference>
<keyword evidence="3 7" id="KW-0547">Nucleotide-binding</keyword>
<dbReference type="CDD" id="cd05150">
    <property type="entry name" value="APH"/>
    <property type="match status" value="1"/>
</dbReference>
<sequence length="271" mass="30398">MDWISAIGDSAPPHVTERMDFQQVKELKIGHSASKVFFIKDKRTDGDGGVYLKCNALTPAISLEAEKDRLVWLQGKLPVPQVVHYAKERSFEYLITAALEGDNPIGAGDPNSPENTERVIGLYAAGLRQIHSVPAGACPFDNRLPRQMEKARRNMADNLIVADILERYEVDNVGVLYETLVKTSAAIQEELVFTHGDYSLTNIIVQDGELRGFVDWGNGGVSDKYQDLAIAAKSIVYNYGEAWVPVFFERYGISRPDPEKIQFYQLLDWFI</sequence>
<organism evidence="9 10">
    <name type="scientific">Paenibacillus ehimensis</name>
    <dbReference type="NCBI Taxonomy" id="79264"/>
    <lineage>
        <taxon>Bacteria</taxon>
        <taxon>Bacillati</taxon>
        <taxon>Bacillota</taxon>
        <taxon>Bacilli</taxon>
        <taxon>Bacillales</taxon>
        <taxon>Paenibacillaceae</taxon>
        <taxon>Paenibacillus</taxon>
    </lineage>
</organism>
<evidence type="ECO:0000259" key="8">
    <source>
        <dbReference type="Pfam" id="PF01636"/>
    </source>
</evidence>
<feature type="domain" description="Aminoglycoside phosphotransferase" evidence="8">
    <location>
        <begin position="25"/>
        <end position="264"/>
    </location>
</feature>
<dbReference type="InterPro" id="IPR011009">
    <property type="entry name" value="Kinase-like_dom_sf"/>
</dbReference>
<dbReference type="InterPro" id="IPR002575">
    <property type="entry name" value="Aminoglycoside_PTrfase"/>
</dbReference>
<dbReference type="PANTHER" id="PTHR21310">
    <property type="entry name" value="AMINOGLYCOSIDE PHOSPHOTRANSFERASE-RELATED-RELATED"/>
    <property type="match status" value="1"/>
</dbReference>
<evidence type="ECO:0000256" key="7">
    <source>
        <dbReference type="PIRNR" id="PIRNR000706"/>
    </source>
</evidence>
<keyword evidence="5 7" id="KW-0067">ATP-binding</keyword>
<keyword evidence="4 7" id="KW-0418">Kinase</keyword>
<keyword evidence="10" id="KW-1185">Reference proteome</keyword>
<accession>A0ABT8V5V1</accession>
<evidence type="ECO:0000313" key="10">
    <source>
        <dbReference type="Proteomes" id="UP001168883"/>
    </source>
</evidence>
<dbReference type="RefSeq" id="WP_302877809.1">
    <property type="nucleotide sequence ID" value="NZ_JAUMKJ010000007.1"/>
</dbReference>
<evidence type="ECO:0000313" key="9">
    <source>
        <dbReference type="EMBL" id="MDO3676796.1"/>
    </source>
</evidence>
<dbReference type="PANTHER" id="PTHR21310:SF41">
    <property type="entry name" value="3'-PHOSPHOTRANSFERASE, PUTATIVE-RELATED"/>
    <property type="match status" value="1"/>
</dbReference>
<dbReference type="InterPro" id="IPR024165">
    <property type="entry name" value="Kan/Strep_kinase"/>
</dbReference>
<evidence type="ECO:0000256" key="2">
    <source>
        <dbReference type="ARBA" id="ARBA00022679"/>
    </source>
</evidence>
<proteinExistence type="inferred from homology"/>
<name>A0ABT8V5V1_9BACL</name>
<dbReference type="SUPFAM" id="SSF56112">
    <property type="entry name" value="Protein kinase-like (PK-like)"/>
    <property type="match status" value="1"/>
</dbReference>
<reference evidence="9" key="1">
    <citation type="submission" date="2023-07" db="EMBL/GenBank/DDBJ databases">
        <authorList>
            <person name="Aktuganov G."/>
            <person name="Boyko T."/>
            <person name="Delegan Y."/>
            <person name="Galimzianova N."/>
            <person name="Gilvanova E."/>
            <person name="Korobov V."/>
            <person name="Kuzmina L."/>
            <person name="Melentiev A."/>
            <person name="Milman P."/>
            <person name="Ryabova A."/>
            <person name="Stupak E."/>
            <person name="Yasakov T."/>
            <person name="Zharikova N."/>
            <person name="Zhurenko E."/>
        </authorList>
    </citation>
    <scope>NUCLEOTIDE SEQUENCE</scope>
    <source>
        <strain evidence="9">IB-739</strain>
    </source>
</reference>
<dbReference type="PIRSF" id="PIRSF000706">
    <property type="entry name" value="Kanamycin_kin"/>
    <property type="match status" value="1"/>
</dbReference>
<dbReference type="EMBL" id="JAUMKJ010000007">
    <property type="protein sequence ID" value="MDO3676796.1"/>
    <property type="molecule type" value="Genomic_DNA"/>
</dbReference>
<keyword evidence="6 7" id="KW-0046">Antibiotic resistance</keyword>
<dbReference type="Pfam" id="PF01636">
    <property type="entry name" value="APH"/>
    <property type="match status" value="1"/>
</dbReference>
<dbReference type="Gene3D" id="3.30.200.20">
    <property type="entry name" value="Phosphorylase Kinase, domain 1"/>
    <property type="match status" value="1"/>
</dbReference>
<keyword evidence="2 7" id="KW-0808">Transferase</keyword>
<evidence type="ECO:0000256" key="5">
    <source>
        <dbReference type="ARBA" id="ARBA00022840"/>
    </source>
</evidence>
<evidence type="ECO:0000256" key="6">
    <source>
        <dbReference type="ARBA" id="ARBA00023251"/>
    </source>
</evidence>
<dbReference type="InterPro" id="IPR051678">
    <property type="entry name" value="AGP_Transferase"/>
</dbReference>
<evidence type="ECO:0000256" key="4">
    <source>
        <dbReference type="ARBA" id="ARBA00022777"/>
    </source>
</evidence>